<gene>
    <name evidence="5" type="ORF">EDC14_103317</name>
</gene>
<dbReference type="InterPro" id="IPR044872">
    <property type="entry name" value="CcmK/CsoS1_BMC"/>
</dbReference>
<name>A0A4R1R842_HYDET</name>
<dbReference type="InterPro" id="IPR000249">
    <property type="entry name" value="BMC_dom"/>
</dbReference>
<evidence type="ECO:0000313" key="6">
    <source>
        <dbReference type="Proteomes" id="UP000295008"/>
    </source>
</evidence>
<feature type="domain" description="BMC" evidence="4">
    <location>
        <begin position="99"/>
        <end position="185"/>
    </location>
</feature>
<sequence length="185" mass="19049">MNNQGQAIGLLEWKSIVLGVKATDALLKTAAVELLQAGSVCPGKYIALFGGEVGAVQSALEVAVRESKGDIVDQFLLARVDPALFPALAGATDIQPGGSLGIIETFSVAAAVQAADTAVKAAAVQLLEIRLARGMGGKSVVFFSGEVSAVRLAGEAAVKQVMESGMLLAWDVIPSPHPDLWAKLL</sequence>
<dbReference type="Pfam" id="PF00936">
    <property type="entry name" value="BMC"/>
    <property type="match status" value="2"/>
</dbReference>
<accession>A0A4R1R842</accession>
<dbReference type="OrthoDB" id="9791973at2"/>
<dbReference type="RefSeq" id="WP_132016213.1">
    <property type="nucleotide sequence ID" value="NZ_SLUN01000033.1"/>
</dbReference>
<dbReference type="PANTHER" id="PTHR33941:SF11">
    <property type="entry name" value="BACTERIAL MICROCOMPARTMENT SHELL PROTEIN PDUJ"/>
    <property type="match status" value="1"/>
</dbReference>
<dbReference type="InterPro" id="IPR037233">
    <property type="entry name" value="CcmK-like_sf"/>
</dbReference>
<dbReference type="SUPFAM" id="SSF143414">
    <property type="entry name" value="CcmK-like"/>
    <property type="match status" value="2"/>
</dbReference>
<protein>
    <submittedName>
        <fullName evidence="5">Microcompartment protein CcmL/EutN</fullName>
    </submittedName>
</protein>
<reference evidence="5 6" key="1">
    <citation type="submission" date="2019-03" db="EMBL/GenBank/DDBJ databases">
        <title>Genomic Encyclopedia of Type Strains, Phase IV (KMG-IV): sequencing the most valuable type-strain genomes for metagenomic binning, comparative biology and taxonomic classification.</title>
        <authorList>
            <person name="Goeker M."/>
        </authorList>
    </citation>
    <scope>NUCLEOTIDE SEQUENCE [LARGE SCALE GENOMIC DNA]</scope>
    <source>
        <strain evidence="5 6">LX-B</strain>
    </source>
</reference>
<comment type="similarity">
    <text evidence="3">Belongs to the bacterial microcompartments protein family.</text>
</comment>
<feature type="domain" description="BMC" evidence="4">
    <location>
        <begin position="7"/>
        <end position="89"/>
    </location>
</feature>
<keyword evidence="2" id="KW-1283">Bacterial microcompartment</keyword>
<evidence type="ECO:0000256" key="1">
    <source>
        <dbReference type="ARBA" id="ARBA00024322"/>
    </source>
</evidence>
<dbReference type="PIRSF" id="PIRSF034834">
    <property type="entry name" value="PduT"/>
    <property type="match status" value="1"/>
</dbReference>
<dbReference type="InterPro" id="IPR050575">
    <property type="entry name" value="BMC_shell"/>
</dbReference>
<dbReference type="InterPro" id="IPR011238">
    <property type="entry name" value="Micro_shell_prot_PduT"/>
</dbReference>
<evidence type="ECO:0000313" key="5">
    <source>
        <dbReference type="EMBL" id="TCL61512.1"/>
    </source>
</evidence>
<dbReference type="Gene3D" id="3.30.70.1710">
    <property type="match status" value="2"/>
</dbReference>
<dbReference type="CDD" id="cd07053">
    <property type="entry name" value="BMC_PduT_repeat1"/>
    <property type="match status" value="1"/>
</dbReference>
<evidence type="ECO:0000256" key="2">
    <source>
        <dbReference type="ARBA" id="ARBA00024446"/>
    </source>
</evidence>
<dbReference type="AlphaFoldDB" id="A0A4R1R842"/>
<evidence type="ECO:0000259" key="4">
    <source>
        <dbReference type="PROSITE" id="PS51930"/>
    </source>
</evidence>
<comment type="caution">
    <text evidence="5">The sequence shown here is derived from an EMBL/GenBank/DDBJ whole genome shotgun (WGS) entry which is preliminary data.</text>
</comment>
<dbReference type="SMART" id="SM00877">
    <property type="entry name" value="BMC"/>
    <property type="match status" value="2"/>
</dbReference>
<comment type="subcellular location">
    <subcellularLocation>
        <location evidence="1">Bacterial microcompartment</location>
    </subcellularLocation>
</comment>
<dbReference type="PROSITE" id="PS51930">
    <property type="entry name" value="BMC_2"/>
    <property type="match status" value="2"/>
</dbReference>
<proteinExistence type="inferred from homology"/>
<organism evidence="5 6">
    <name type="scientific">Hydrogenispora ethanolica</name>
    <dbReference type="NCBI Taxonomy" id="1082276"/>
    <lineage>
        <taxon>Bacteria</taxon>
        <taxon>Bacillati</taxon>
        <taxon>Bacillota</taxon>
        <taxon>Hydrogenispora</taxon>
    </lineage>
</organism>
<keyword evidence="6" id="KW-1185">Reference proteome</keyword>
<dbReference type="EMBL" id="SLUN01000033">
    <property type="protein sequence ID" value="TCL61512.1"/>
    <property type="molecule type" value="Genomic_DNA"/>
</dbReference>
<dbReference type="GO" id="GO:0031469">
    <property type="term" value="C:bacterial microcompartment"/>
    <property type="evidence" value="ECO:0007669"/>
    <property type="project" value="UniProtKB-SubCell"/>
</dbReference>
<evidence type="ECO:0000256" key="3">
    <source>
        <dbReference type="PROSITE-ProRule" id="PRU01278"/>
    </source>
</evidence>
<dbReference type="CDD" id="cd07054">
    <property type="entry name" value="BMC_PduT_repeat2"/>
    <property type="match status" value="1"/>
</dbReference>
<dbReference type="Proteomes" id="UP000295008">
    <property type="component" value="Unassembled WGS sequence"/>
</dbReference>
<dbReference type="PANTHER" id="PTHR33941">
    <property type="entry name" value="PROPANEDIOL UTILIZATION PROTEIN PDUA"/>
    <property type="match status" value="1"/>
</dbReference>